<protein>
    <submittedName>
        <fullName evidence="2">Uncharacterized protein</fullName>
    </submittedName>
</protein>
<gene>
    <name evidence="2" type="ORF">EIN_434380</name>
</gene>
<name>L7FM92_ENTIV</name>
<keyword evidence="1" id="KW-0472">Membrane</keyword>
<keyword evidence="1" id="KW-1133">Transmembrane helix</keyword>
<dbReference type="VEuPathDB" id="AmoebaDB:EIN_434380"/>
<sequence length="105" mass="11833">MADIISFDFADCYFENFTVNEQIVDLYKGNACVGLKKGFVKKSKEIEIAIEDDKKNTQFVLLSTGVAVLGVLFIIAVILIGILLTLFILSHRKQQKNYNNLSNTR</sequence>
<organism evidence="2 3">
    <name type="scientific">Entamoeba invadens IP1</name>
    <dbReference type="NCBI Taxonomy" id="370355"/>
    <lineage>
        <taxon>Eukaryota</taxon>
        <taxon>Amoebozoa</taxon>
        <taxon>Evosea</taxon>
        <taxon>Archamoebae</taxon>
        <taxon>Mastigamoebida</taxon>
        <taxon>Entamoebidae</taxon>
        <taxon>Entamoeba</taxon>
    </lineage>
</organism>
<reference evidence="2 3" key="1">
    <citation type="submission" date="2012-10" db="EMBL/GenBank/DDBJ databases">
        <authorList>
            <person name="Zafar N."/>
            <person name="Inman J."/>
            <person name="Hall N."/>
            <person name="Lorenzi H."/>
            <person name="Caler E."/>
        </authorList>
    </citation>
    <scope>NUCLEOTIDE SEQUENCE [LARGE SCALE GENOMIC DNA]</scope>
    <source>
        <strain evidence="2 3">IP1</strain>
    </source>
</reference>
<dbReference type="AlphaFoldDB" id="L7FM92"/>
<proteinExistence type="predicted"/>
<evidence type="ECO:0000313" key="3">
    <source>
        <dbReference type="Proteomes" id="UP000014680"/>
    </source>
</evidence>
<dbReference type="RefSeq" id="XP_004256955.1">
    <property type="nucleotide sequence ID" value="XM_004256907.1"/>
</dbReference>
<dbReference type="Proteomes" id="UP000014680">
    <property type="component" value="Unassembled WGS sequence"/>
</dbReference>
<dbReference type="EMBL" id="KB206529">
    <property type="protein sequence ID" value="ELP90184.1"/>
    <property type="molecule type" value="Genomic_DNA"/>
</dbReference>
<dbReference type="KEGG" id="eiv:EIN_434380"/>
<keyword evidence="3" id="KW-1185">Reference proteome</keyword>
<evidence type="ECO:0000313" key="2">
    <source>
        <dbReference type="EMBL" id="ELP90184.1"/>
    </source>
</evidence>
<evidence type="ECO:0000256" key="1">
    <source>
        <dbReference type="SAM" id="Phobius"/>
    </source>
</evidence>
<keyword evidence="1" id="KW-0812">Transmembrane</keyword>
<accession>L7FM92</accession>
<feature type="transmembrane region" description="Helical" evidence="1">
    <location>
        <begin position="66"/>
        <end position="89"/>
    </location>
</feature>
<dbReference type="GeneID" id="14889166"/>